<protein>
    <recommendedName>
        <fullName evidence="3">Type 1 periplasmic binding fold superfamily protein</fullName>
    </recommendedName>
</protein>
<dbReference type="PROSITE" id="PS51257">
    <property type="entry name" value="PROKAR_LIPOPROTEIN"/>
    <property type="match status" value="1"/>
</dbReference>
<proteinExistence type="predicted"/>
<name>A0ABW6D9J1_9BACT</name>
<dbReference type="EMBL" id="JBBKXY010000003">
    <property type="protein sequence ID" value="MFD3293678.1"/>
    <property type="molecule type" value="Genomic_DNA"/>
</dbReference>
<comment type="caution">
    <text evidence="1">The sequence shown here is derived from an EMBL/GenBank/DDBJ whole genome shotgun (WGS) entry which is preliminary data.</text>
</comment>
<accession>A0ABW6D9J1</accession>
<evidence type="ECO:0000313" key="1">
    <source>
        <dbReference type="EMBL" id="MFD3293678.1"/>
    </source>
</evidence>
<evidence type="ECO:0000313" key="2">
    <source>
        <dbReference type="Proteomes" id="UP001598112"/>
    </source>
</evidence>
<sequence length="183" mass="20461">MKQLFFILLVLVGVLACKKEPEVLPTDDNELITTVELVFTDPANVSRSFKFRDIDGDTRTKPEAFDTLKLDRNTEYKVSIHIGDESKGTYEDITEDIQEESDVHLFVYRPNPVSLLAIQITDVDKNALPIGLNAKAKTQYFPGSGLLQVMLKHQPPLNGKIVKTGEEEVGSTDLDLSFPLIVK</sequence>
<gene>
    <name evidence="1" type="ORF">SKC35_08260</name>
</gene>
<dbReference type="RefSeq" id="WP_377978947.1">
    <property type="nucleotide sequence ID" value="NZ_JBBKXY010000003.1"/>
</dbReference>
<organism evidence="1 2">
    <name type="scientific">Aquirufa originis</name>
    <dbReference type="NCBI Taxonomy" id="3096514"/>
    <lineage>
        <taxon>Bacteria</taxon>
        <taxon>Pseudomonadati</taxon>
        <taxon>Bacteroidota</taxon>
        <taxon>Cytophagia</taxon>
        <taxon>Cytophagales</taxon>
        <taxon>Flectobacillaceae</taxon>
        <taxon>Aquirufa</taxon>
    </lineage>
</organism>
<evidence type="ECO:0008006" key="3">
    <source>
        <dbReference type="Google" id="ProtNLM"/>
    </source>
</evidence>
<keyword evidence="2" id="KW-1185">Reference proteome</keyword>
<dbReference type="Proteomes" id="UP001598112">
    <property type="component" value="Unassembled WGS sequence"/>
</dbReference>
<reference evidence="1 2" key="1">
    <citation type="submission" date="2024-03" db="EMBL/GenBank/DDBJ databases">
        <title>Aquirufa genome sequencing.</title>
        <authorList>
            <person name="Pitt A."/>
            <person name="Hahn M.W."/>
        </authorList>
    </citation>
    <scope>NUCLEOTIDE SEQUENCE [LARGE SCALE GENOMIC DNA]</scope>
    <source>
        <strain evidence="1 2">KTFRIE-69F</strain>
    </source>
</reference>